<dbReference type="InterPro" id="IPR021344">
    <property type="entry name" value="DUF2970"/>
</dbReference>
<keyword evidence="1" id="KW-0472">Membrane</keyword>
<evidence type="ECO:0000313" key="2">
    <source>
        <dbReference type="EMBL" id="OPX56558.1"/>
    </source>
</evidence>
<protein>
    <recommendedName>
        <fullName evidence="4">DUF2970 domain-containing protein</fullName>
    </recommendedName>
</protein>
<sequence>MSSFFAVIRSVLAAFIGVQSEAKREQDFSQQSPWPYILVGVVLTLIFVLLLVLLVRWLSQAV</sequence>
<gene>
    <name evidence="2" type="ORF">BTE48_03805</name>
</gene>
<keyword evidence="3" id="KW-1185">Reference proteome</keyword>
<dbReference type="Proteomes" id="UP000191418">
    <property type="component" value="Unassembled WGS sequence"/>
</dbReference>
<dbReference type="STRING" id="64969.SAMN02745127_01801"/>
<keyword evidence="1" id="KW-0812">Transmembrane</keyword>
<proteinExistence type="predicted"/>
<evidence type="ECO:0000256" key="1">
    <source>
        <dbReference type="SAM" id="Phobius"/>
    </source>
</evidence>
<dbReference type="AlphaFoldDB" id="A0A1T4QA67"/>
<dbReference type="RefSeq" id="WP_078745401.1">
    <property type="nucleotide sequence ID" value="NZ_FUXG01000011.1"/>
</dbReference>
<organism evidence="2 3">
    <name type="scientific">Oceanospirillum multiglobuliferum</name>
    <dbReference type="NCBI Taxonomy" id="64969"/>
    <lineage>
        <taxon>Bacteria</taxon>
        <taxon>Pseudomonadati</taxon>
        <taxon>Pseudomonadota</taxon>
        <taxon>Gammaproteobacteria</taxon>
        <taxon>Oceanospirillales</taxon>
        <taxon>Oceanospirillaceae</taxon>
        <taxon>Oceanospirillum</taxon>
    </lineage>
</organism>
<dbReference type="OrthoDB" id="5625885at2"/>
<dbReference type="EMBL" id="MTSM01000003">
    <property type="protein sequence ID" value="OPX56558.1"/>
    <property type="molecule type" value="Genomic_DNA"/>
</dbReference>
<dbReference type="Pfam" id="PF11174">
    <property type="entry name" value="DUF2970"/>
    <property type="match status" value="1"/>
</dbReference>
<accession>A0A1T4QA67</accession>
<name>A0A1T4QA67_9GAMM</name>
<comment type="caution">
    <text evidence="2">The sequence shown here is derived from an EMBL/GenBank/DDBJ whole genome shotgun (WGS) entry which is preliminary data.</text>
</comment>
<evidence type="ECO:0000313" key="3">
    <source>
        <dbReference type="Proteomes" id="UP000191418"/>
    </source>
</evidence>
<keyword evidence="1" id="KW-1133">Transmembrane helix</keyword>
<feature type="transmembrane region" description="Helical" evidence="1">
    <location>
        <begin position="36"/>
        <end position="58"/>
    </location>
</feature>
<reference evidence="2 3" key="1">
    <citation type="submission" date="2017-01" db="EMBL/GenBank/DDBJ databases">
        <title>Genome Sequencing of a Marine Spirillum, Oceanospirillum multiglobuliferum ATCC 33336, from Japan.</title>
        <authorList>
            <person name="Carney J.G."/>
            <person name="Trachtenberg A.M."/>
            <person name="Rheaume B.A."/>
            <person name="Linnane J.D."/>
            <person name="Pitts N.L."/>
            <person name="Mykles D.L."/>
            <person name="Maclea K.S."/>
        </authorList>
    </citation>
    <scope>NUCLEOTIDE SEQUENCE [LARGE SCALE GENOMIC DNA]</scope>
    <source>
        <strain evidence="2 3">ATCC 33336</strain>
    </source>
</reference>
<evidence type="ECO:0008006" key="4">
    <source>
        <dbReference type="Google" id="ProtNLM"/>
    </source>
</evidence>